<dbReference type="EC" id="2.3.1.-" evidence="5"/>
<dbReference type="Proteomes" id="UP000823921">
    <property type="component" value="Unassembled WGS sequence"/>
</dbReference>
<feature type="domain" description="Maltose/galactoside acetyltransferase" evidence="6">
    <location>
        <begin position="4"/>
        <end position="57"/>
    </location>
</feature>
<evidence type="ECO:0000256" key="2">
    <source>
        <dbReference type="ARBA" id="ARBA00022679"/>
    </source>
</evidence>
<dbReference type="GO" id="GO:0008870">
    <property type="term" value="F:galactoside O-acetyltransferase activity"/>
    <property type="evidence" value="ECO:0007669"/>
    <property type="project" value="TreeGrafter"/>
</dbReference>
<evidence type="ECO:0000259" key="6">
    <source>
        <dbReference type="SMART" id="SM01266"/>
    </source>
</evidence>
<evidence type="ECO:0000256" key="1">
    <source>
        <dbReference type="ARBA" id="ARBA00007274"/>
    </source>
</evidence>
<dbReference type="PANTHER" id="PTHR43017">
    <property type="entry name" value="GALACTOSIDE O-ACETYLTRANSFERASE"/>
    <property type="match status" value="1"/>
</dbReference>
<evidence type="ECO:0000313" key="7">
    <source>
        <dbReference type="EMBL" id="HJB80499.1"/>
    </source>
</evidence>
<dbReference type="InterPro" id="IPR024688">
    <property type="entry name" value="Mac_dom"/>
</dbReference>
<keyword evidence="4 5" id="KW-0012">Acyltransferase</keyword>
<reference evidence="7" key="2">
    <citation type="submission" date="2021-04" db="EMBL/GenBank/DDBJ databases">
        <authorList>
            <person name="Gilroy R."/>
        </authorList>
    </citation>
    <scope>NUCLEOTIDE SEQUENCE</scope>
    <source>
        <strain evidence="7">CHK192-8294</strain>
    </source>
</reference>
<dbReference type="SUPFAM" id="SSF51161">
    <property type="entry name" value="Trimeric LpxA-like enzymes"/>
    <property type="match status" value="1"/>
</dbReference>
<dbReference type="InterPro" id="IPR001451">
    <property type="entry name" value="Hexapep"/>
</dbReference>
<sequence>MTEEEKIFAGKMFDPRRQELKDLKHKAHEACRKYNAMDEYDPGRGKVLRAILGRAGKACYFQGPVQFNYGCHTFIGENFFANFNLMVMDDARVWIGDNVCFGPNVSLMATNHPLPAQARTGLDGEGRTTMAEFAREIRIGNGVWLACNVVVLDGVTIGDGAVIGAGSVVTKDIPAGWLAFGNPCRPIRPITEADSRRELILEEDLDHFAWNLST</sequence>
<keyword evidence="2 5" id="KW-0808">Transferase</keyword>
<dbReference type="EMBL" id="DWXO01000057">
    <property type="protein sequence ID" value="HJB80499.1"/>
    <property type="molecule type" value="Genomic_DNA"/>
</dbReference>
<evidence type="ECO:0000256" key="3">
    <source>
        <dbReference type="ARBA" id="ARBA00022737"/>
    </source>
</evidence>
<comment type="similarity">
    <text evidence="1 5">Belongs to the transferase hexapeptide repeat family.</text>
</comment>
<evidence type="ECO:0000256" key="4">
    <source>
        <dbReference type="ARBA" id="ARBA00023315"/>
    </source>
</evidence>
<comment type="caution">
    <text evidence="7">The sequence shown here is derived from an EMBL/GenBank/DDBJ whole genome shotgun (WGS) entry which is preliminary data.</text>
</comment>
<reference evidence="7" key="1">
    <citation type="journal article" date="2021" name="PeerJ">
        <title>Extensive microbial diversity within the chicken gut microbiome revealed by metagenomics and culture.</title>
        <authorList>
            <person name="Gilroy R."/>
            <person name="Ravi A."/>
            <person name="Getino M."/>
            <person name="Pursley I."/>
            <person name="Horton D.L."/>
            <person name="Alikhan N.F."/>
            <person name="Baker D."/>
            <person name="Gharbi K."/>
            <person name="Hall N."/>
            <person name="Watson M."/>
            <person name="Adriaenssens E.M."/>
            <person name="Foster-Nyarko E."/>
            <person name="Jarju S."/>
            <person name="Secka A."/>
            <person name="Antonio M."/>
            <person name="Oren A."/>
            <person name="Chaudhuri R.R."/>
            <person name="La Ragione R."/>
            <person name="Hildebrand F."/>
            <person name="Pallen M.J."/>
        </authorList>
    </citation>
    <scope>NUCLEOTIDE SEQUENCE</scope>
    <source>
        <strain evidence="7">CHK192-8294</strain>
    </source>
</reference>
<dbReference type="Pfam" id="PF12464">
    <property type="entry name" value="Mac"/>
    <property type="match status" value="1"/>
</dbReference>
<dbReference type="PROSITE" id="PS00101">
    <property type="entry name" value="HEXAPEP_TRANSFERASES"/>
    <property type="match status" value="1"/>
</dbReference>
<dbReference type="PANTHER" id="PTHR43017:SF1">
    <property type="entry name" value="ACETYLTRANSFERASE YJL218W-RELATED"/>
    <property type="match status" value="1"/>
</dbReference>
<proteinExistence type="inferred from homology"/>
<dbReference type="InterPro" id="IPR039369">
    <property type="entry name" value="LacA-like"/>
</dbReference>
<dbReference type="InterPro" id="IPR011004">
    <property type="entry name" value="Trimer_LpxA-like_sf"/>
</dbReference>
<name>A0A9D2MMB2_9FIRM</name>
<accession>A0A9D2MMB2</accession>
<dbReference type="Pfam" id="PF00132">
    <property type="entry name" value="Hexapep"/>
    <property type="match status" value="1"/>
</dbReference>
<dbReference type="InterPro" id="IPR018357">
    <property type="entry name" value="Hexapep_transf_CS"/>
</dbReference>
<organism evidence="7 8">
    <name type="scientific">Candidatus Flavonifractor intestinigallinarum</name>
    <dbReference type="NCBI Taxonomy" id="2838586"/>
    <lineage>
        <taxon>Bacteria</taxon>
        <taxon>Bacillati</taxon>
        <taxon>Bacillota</taxon>
        <taxon>Clostridia</taxon>
        <taxon>Eubacteriales</taxon>
        <taxon>Oscillospiraceae</taxon>
        <taxon>Flavonifractor</taxon>
    </lineage>
</organism>
<keyword evidence="3" id="KW-0677">Repeat</keyword>
<dbReference type="SMART" id="SM01266">
    <property type="entry name" value="Mac"/>
    <property type="match status" value="1"/>
</dbReference>
<dbReference type="AlphaFoldDB" id="A0A9D2MMB2"/>
<dbReference type="CDD" id="cd03357">
    <property type="entry name" value="LbH_MAT_GAT"/>
    <property type="match status" value="1"/>
</dbReference>
<evidence type="ECO:0000313" key="8">
    <source>
        <dbReference type="Proteomes" id="UP000823921"/>
    </source>
</evidence>
<evidence type="ECO:0000256" key="5">
    <source>
        <dbReference type="RuleBase" id="RU367021"/>
    </source>
</evidence>
<gene>
    <name evidence="7" type="ORF">H9712_05900</name>
</gene>
<protein>
    <recommendedName>
        <fullName evidence="5">Acetyltransferase</fullName>
        <ecNumber evidence="5">2.3.1.-</ecNumber>
    </recommendedName>
</protein>
<dbReference type="Gene3D" id="2.160.10.10">
    <property type="entry name" value="Hexapeptide repeat proteins"/>
    <property type="match status" value="1"/>
</dbReference>